<comment type="caution">
    <text evidence="3">The sequence shown here is derived from an EMBL/GenBank/DDBJ whole genome shotgun (WGS) entry which is preliminary data.</text>
</comment>
<dbReference type="InterPro" id="IPR001087">
    <property type="entry name" value="GDSL"/>
</dbReference>
<evidence type="ECO:0000256" key="1">
    <source>
        <dbReference type="ARBA" id="ARBA00022801"/>
    </source>
</evidence>
<feature type="signal peptide" evidence="2">
    <location>
        <begin position="1"/>
        <end position="23"/>
    </location>
</feature>
<protein>
    <recommendedName>
        <fullName evidence="5">Carbohydrate esterase family 16 protein</fullName>
    </recommendedName>
</protein>
<dbReference type="Pfam" id="PF00657">
    <property type="entry name" value="Lipase_GDSL"/>
    <property type="match status" value="1"/>
</dbReference>
<keyword evidence="2" id="KW-0732">Signal</keyword>
<dbReference type="PANTHER" id="PTHR45648">
    <property type="entry name" value="GDSL LIPASE/ACYLHYDROLASE FAMILY PROTEIN (AFU_ORTHOLOGUE AFUA_4G14700)"/>
    <property type="match status" value="1"/>
</dbReference>
<dbReference type="SUPFAM" id="SSF52266">
    <property type="entry name" value="SGNH hydrolase"/>
    <property type="match status" value="1"/>
</dbReference>
<evidence type="ECO:0008006" key="5">
    <source>
        <dbReference type="Google" id="ProtNLM"/>
    </source>
</evidence>
<accession>A0ABR2ZSI7</accession>
<keyword evidence="1" id="KW-0378">Hydrolase</keyword>
<name>A0ABR2ZSI7_9AGAR</name>
<dbReference type="Gene3D" id="3.40.50.1110">
    <property type="entry name" value="SGNH hydrolase"/>
    <property type="match status" value="1"/>
</dbReference>
<sequence>MAFAATMVTALLCVLAFVCAASARVTDVVLFGDSFTDQSRSHSISNGTFPGKNYQQVYPPADHAADGGYQWPFYLGMYGNYTISNYAVGGSVCSNDLTPLFGNPDVLTGQQAWFIEDHITGYGTPQQKLHLDPQSFVVIIWVGTNDVGIHSILTSDTPTLVSLADVADCQLNSIRKMHKLGARKFILNSLIPLHQTRLYADSDEGTIYWPDPHNGTVWNKGVYNLVHSLNRMLNDGVQNLNREWKGDGRVEWFDTYRFFEDVYNNPERYFNGSIPANVTGHCHQCPDPHDWRLCDIGDCTLDQRDSFMWWDELHPSEQTGRQLAREMNEKIAGKSVY</sequence>
<dbReference type="EMBL" id="JBBXMP010000069">
    <property type="protein sequence ID" value="KAL0064004.1"/>
    <property type="molecule type" value="Genomic_DNA"/>
</dbReference>
<dbReference type="InterPro" id="IPR036514">
    <property type="entry name" value="SGNH_hydro_sf"/>
</dbReference>
<proteinExistence type="predicted"/>
<dbReference type="InterPro" id="IPR051058">
    <property type="entry name" value="GDSL_Est/Lipase"/>
</dbReference>
<organism evidence="3 4">
    <name type="scientific">Marasmius tenuissimus</name>
    <dbReference type="NCBI Taxonomy" id="585030"/>
    <lineage>
        <taxon>Eukaryota</taxon>
        <taxon>Fungi</taxon>
        <taxon>Dikarya</taxon>
        <taxon>Basidiomycota</taxon>
        <taxon>Agaricomycotina</taxon>
        <taxon>Agaricomycetes</taxon>
        <taxon>Agaricomycetidae</taxon>
        <taxon>Agaricales</taxon>
        <taxon>Marasmiineae</taxon>
        <taxon>Marasmiaceae</taxon>
        <taxon>Marasmius</taxon>
    </lineage>
</organism>
<gene>
    <name evidence="3" type="ORF">AAF712_009072</name>
</gene>
<evidence type="ECO:0000313" key="3">
    <source>
        <dbReference type="EMBL" id="KAL0064004.1"/>
    </source>
</evidence>
<feature type="chain" id="PRO_5046853608" description="Carbohydrate esterase family 16 protein" evidence="2">
    <location>
        <begin position="24"/>
        <end position="337"/>
    </location>
</feature>
<reference evidence="3 4" key="1">
    <citation type="submission" date="2024-05" db="EMBL/GenBank/DDBJ databases">
        <title>A draft genome resource for the thread blight pathogen Marasmius tenuissimus strain MS-2.</title>
        <authorList>
            <person name="Yulfo-Soto G.E."/>
            <person name="Baruah I.K."/>
            <person name="Amoako-Attah I."/>
            <person name="Bukari Y."/>
            <person name="Meinhardt L.W."/>
            <person name="Bailey B.A."/>
            <person name="Cohen S.P."/>
        </authorList>
    </citation>
    <scope>NUCLEOTIDE SEQUENCE [LARGE SCALE GENOMIC DNA]</scope>
    <source>
        <strain evidence="3 4">MS-2</strain>
    </source>
</reference>
<dbReference type="PANTHER" id="PTHR45648:SF22">
    <property type="entry name" value="GDSL LIPASE_ACYLHYDROLASE FAMILY PROTEIN (AFU_ORTHOLOGUE AFUA_4G14700)"/>
    <property type="match status" value="1"/>
</dbReference>
<evidence type="ECO:0000256" key="2">
    <source>
        <dbReference type="SAM" id="SignalP"/>
    </source>
</evidence>
<keyword evidence="4" id="KW-1185">Reference proteome</keyword>
<evidence type="ECO:0000313" key="4">
    <source>
        <dbReference type="Proteomes" id="UP001437256"/>
    </source>
</evidence>
<dbReference type="Proteomes" id="UP001437256">
    <property type="component" value="Unassembled WGS sequence"/>
</dbReference>